<dbReference type="PANTHER" id="PTHR34138:SF1">
    <property type="entry name" value="CELL SHAPE-DETERMINING PROTEIN MREC"/>
    <property type="match status" value="1"/>
</dbReference>
<dbReference type="Proteomes" id="UP000194420">
    <property type="component" value="Unassembled WGS sequence"/>
</dbReference>
<keyword evidence="5" id="KW-0812">Transmembrane</keyword>
<dbReference type="Gene3D" id="2.40.10.350">
    <property type="entry name" value="Rod shape-determining protein MreC, domain 2"/>
    <property type="match status" value="1"/>
</dbReference>
<dbReference type="AlphaFoldDB" id="A0A1Y6FLR0"/>
<protein>
    <recommendedName>
        <fullName evidence="2">Cell shape-determining protein MreC</fullName>
    </recommendedName>
    <alternativeName>
        <fullName evidence="4">Cell shape protein MreC</fullName>
    </alternativeName>
</protein>
<dbReference type="NCBIfam" id="NF010513">
    <property type="entry name" value="PRK13922.12-3"/>
    <property type="match status" value="1"/>
</dbReference>
<keyword evidence="5" id="KW-1133">Transmembrane helix</keyword>
<keyword evidence="3" id="KW-0133">Cell shape</keyword>
<evidence type="ECO:0000259" key="6">
    <source>
        <dbReference type="Pfam" id="PF04085"/>
    </source>
</evidence>
<evidence type="ECO:0000313" key="8">
    <source>
        <dbReference type="Proteomes" id="UP000194420"/>
    </source>
</evidence>
<dbReference type="OrthoDB" id="8478127at2"/>
<keyword evidence="8" id="KW-1185">Reference proteome</keyword>
<dbReference type="InterPro" id="IPR007221">
    <property type="entry name" value="MreC"/>
</dbReference>
<organism evidence="7 8">
    <name type="scientific">Altererythrobacter xiamenensis</name>
    <dbReference type="NCBI Taxonomy" id="1316679"/>
    <lineage>
        <taxon>Bacteria</taxon>
        <taxon>Pseudomonadati</taxon>
        <taxon>Pseudomonadota</taxon>
        <taxon>Alphaproteobacteria</taxon>
        <taxon>Sphingomonadales</taxon>
        <taxon>Erythrobacteraceae</taxon>
        <taxon>Altererythrobacter</taxon>
    </lineage>
</organism>
<comment type="similarity">
    <text evidence="1">Belongs to the MreC family.</text>
</comment>
<name>A0A1Y6FLR0_9SPHN</name>
<feature type="domain" description="Rod shape-determining protein MreC beta-barrel core" evidence="6">
    <location>
        <begin position="136"/>
        <end position="271"/>
    </location>
</feature>
<evidence type="ECO:0000256" key="2">
    <source>
        <dbReference type="ARBA" id="ARBA00013855"/>
    </source>
</evidence>
<proteinExistence type="inferred from homology"/>
<dbReference type="GO" id="GO:0005886">
    <property type="term" value="C:plasma membrane"/>
    <property type="evidence" value="ECO:0007669"/>
    <property type="project" value="TreeGrafter"/>
</dbReference>
<evidence type="ECO:0000256" key="1">
    <source>
        <dbReference type="ARBA" id="ARBA00009369"/>
    </source>
</evidence>
<keyword evidence="5" id="KW-0472">Membrane</keyword>
<sequence length="301" mass="31582">MASSSSRRTGHSRRAQYSIFTGYVVAALGALVGAVLLGVSLWQPSAFNGLRGGARDVVEPAGQVTAVARDTRVGVIDTITGYFKAGRQNSALKEELELARVRLAEADAIEQENLRLRALLGLQETEVKAVAVSRLVGSTASSARRFAYVGAGRDKGVEPGMPVRSPKGVVGRVLEVSASNARVLLLTDSESVLPVRRAIDDTVAFAQGRGDGLLNIRLVNLGINPIEKGDVFVTSGTGGYYRPGVAVAIATEITDDGAIARLVADPAAADFVSIEPIWQEEAVESAATPAEVEVSDEEPEG</sequence>
<reference evidence="8" key="1">
    <citation type="submission" date="2017-04" db="EMBL/GenBank/DDBJ databases">
        <authorList>
            <person name="Varghese N."/>
            <person name="Submissions S."/>
        </authorList>
    </citation>
    <scope>NUCLEOTIDE SEQUENCE [LARGE SCALE GENOMIC DNA]</scope>
</reference>
<dbReference type="Pfam" id="PF04085">
    <property type="entry name" value="MreC"/>
    <property type="match status" value="1"/>
</dbReference>
<evidence type="ECO:0000256" key="5">
    <source>
        <dbReference type="SAM" id="Phobius"/>
    </source>
</evidence>
<dbReference type="Gene3D" id="2.40.10.340">
    <property type="entry name" value="Rod shape-determining protein MreC, domain 1"/>
    <property type="match status" value="1"/>
</dbReference>
<dbReference type="InterPro" id="IPR042175">
    <property type="entry name" value="Cell/Rod_MreC_2"/>
</dbReference>
<dbReference type="InterPro" id="IPR042177">
    <property type="entry name" value="Cell/Rod_1"/>
</dbReference>
<accession>A0A1Y6FLR0</accession>
<dbReference type="EMBL" id="FXWG01000003">
    <property type="protein sequence ID" value="SMQ74431.1"/>
    <property type="molecule type" value="Genomic_DNA"/>
</dbReference>
<dbReference type="InterPro" id="IPR055342">
    <property type="entry name" value="MreC_beta-barrel_core"/>
</dbReference>
<dbReference type="RefSeq" id="WP_086438506.1">
    <property type="nucleotide sequence ID" value="NZ_FXWG01000003.1"/>
</dbReference>
<evidence type="ECO:0000313" key="7">
    <source>
        <dbReference type="EMBL" id="SMQ74431.1"/>
    </source>
</evidence>
<evidence type="ECO:0000256" key="4">
    <source>
        <dbReference type="ARBA" id="ARBA00032089"/>
    </source>
</evidence>
<dbReference type="GO" id="GO:0008360">
    <property type="term" value="P:regulation of cell shape"/>
    <property type="evidence" value="ECO:0007669"/>
    <property type="project" value="UniProtKB-KW"/>
</dbReference>
<gene>
    <name evidence="7" type="ORF">SAMN06297468_2656</name>
</gene>
<dbReference type="PANTHER" id="PTHR34138">
    <property type="entry name" value="CELL SHAPE-DETERMINING PROTEIN MREC"/>
    <property type="match status" value="1"/>
</dbReference>
<feature type="transmembrane region" description="Helical" evidence="5">
    <location>
        <begin position="20"/>
        <end position="42"/>
    </location>
</feature>
<evidence type="ECO:0000256" key="3">
    <source>
        <dbReference type="ARBA" id="ARBA00022960"/>
    </source>
</evidence>